<evidence type="ECO:0000259" key="4">
    <source>
        <dbReference type="Pfam" id="PF03816"/>
    </source>
</evidence>
<name>A0ABY8QZF4_9MICO</name>
<evidence type="ECO:0000256" key="2">
    <source>
        <dbReference type="SAM" id="MobiDB-lite"/>
    </source>
</evidence>
<keyword evidence="3" id="KW-0812">Transmembrane</keyword>
<dbReference type="Gene3D" id="3.40.630.190">
    <property type="entry name" value="LCP protein"/>
    <property type="match status" value="1"/>
</dbReference>
<proteinExistence type="inferred from homology"/>
<accession>A0ABY8QZF4</accession>
<dbReference type="EMBL" id="CP090958">
    <property type="protein sequence ID" value="WGW14166.1"/>
    <property type="molecule type" value="Genomic_DNA"/>
</dbReference>
<dbReference type="NCBIfam" id="TIGR00350">
    <property type="entry name" value="lytR_cpsA_psr"/>
    <property type="match status" value="1"/>
</dbReference>
<dbReference type="PANTHER" id="PTHR33392">
    <property type="entry name" value="POLYISOPRENYL-TEICHOIC ACID--PEPTIDOGLYCAN TEICHOIC ACID TRANSFERASE TAGU"/>
    <property type="match status" value="1"/>
</dbReference>
<evidence type="ECO:0000256" key="3">
    <source>
        <dbReference type="SAM" id="Phobius"/>
    </source>
</evidence>
<dbReference type="Pfam" id="PF03816">
    <property type="entry name" value="LytR_cpsA_psr"/>
    <property type="match status" value="1"/>
</dbReference>
<feature type="transmembrane region" description="Helical" evidence="3">
    <location>
        <begin position="40"/>
        <end position="63"/>
    </location>
</feature>
<gene>
    <name evidence="5" type="ORF">LWF01_19115</name>
</gene>
<dbReference type="PANTHER" id="PTHR33392:SF6">
    <property type="entry name" value="POLYISOPRENYL-TEICHOIC ACID--PEPTIDOGLYCAN TEICHOIC ACID TRANSFERASE TAGU"/>
    <property type="match status" value="1"/>
</dbReference>
<organism evidence="5 6">
    <name type="scientific">Saxibacter everestensis</name>
    <dbReference type="NCBI Taxonomy" id="2909229"/>
    <lineage>
        <taxon>Bacteria</taxon>
        <taxon>Bacillati</taxon>
        <taxon>Actinomycetota</taxon>
        <taxon>Actinomycetes</taxon>
        <taxon>Micrococcales</taxon>
        <taxon>Brevibacteriaceae</taxon>
        <taxon>Saxibacter</taxon>
    </lineage>
</organism>
<keyword evidence="6" id="KW-1185">Reference proteome</keyword>
<keyword evidence="3" id="KW-0472">Membrane</keyword>
<dbReference type="InterPro" id="IPR004474">
    <property type="entry name" value="LytR_CpsA_psr"/>
</dbReference>
<evidence type="ECO:0000313" key="6">
    <source>
        <dbReference type="Proteomes" id="UP001209083"/>
    </source>
</evidence>
<reference evidence="5 6" key="1">
    <citation type="submission" date="2023-05" db="EMBL/GenBank/DDBJ databases">
        <title>Lithophilousrod everest ZFBP1038 complete genpme.</title>
        <authorList>
            <person name="Tian M."/>
        </authorList>
    </citation>
    <scope>NUCLEOTIDE SEQUENCE [LARGE SCALE GENOMIC DNA]</scope>
    <source>
        <strain evidence="5 6">ZFBP1038</strain>
    </source>
</reference>
<protein>
    <submittedName>
        <fullName evidence="5">LCP family protein</fullName>
    </submittedName>
</protein>
<sequence length="353" mass="38590">MTPRTRPDQATFDELVDGSADNPPADDWRERNRRKKRRNFWVAVAIFVALILVGLAIVGGYLWNLSRSVSEKATYVENVLPDSKDRPEASKVGSKNILFLGSDKRPEDSGEKVTGQRSDVMMLVHIDSARQNAYAVSFPRDLWVPIPGHGKNKINSALAFGGLPLAAQTVENFTDTRIDHVAMIDFEGFAELTDSLGGVEVDVEESFSSAGFDFTAGTQKLSGEEALAFVRERKSFKDGDFQRVRNQQAFLRGLMKTALSGDTLTSPGKINDLVSTVAPYLTVDKGFDPSTMAGLGWDLRNVRPANIHFLQAPNDGTGRAGKASIVKVDDGGMDDLRKALKDDTMEEYAANAG</sequence>
<keyword evidence="3" id="KW-1133">Transmembrane helix</keyword>
<evidence type="ECO:0000256" key="1">
    <source>
        <dbReference type="ARBA" id="ARBA00006068"/>
    </source>
</evidence>
<evidence type="ECO:0000313" key="5">
    <source>
        <dbReference type="EMBL" id="WGW14166.1"/>
    </source>
</evidence>
<dbReference type="RefSeq" id="WP_349640963.1">
    <property type="nucleotide sequence ID" value="NZ_CP090958.1"/>
</dbReference>
<dbReference type="InterPro" id="IPR050922">
    <property type="entry name" value="LytR/CpsA/Psr_CW_biosynth"/>
</dbReference>
<feature type="region of interest" description="Disordered" evidence="2">
    <location>
        <begin position="1"/>
        <end position="30"/>
    </location>
</feature>
<dbReference type="Proteomes" id="UP001209083">
    <property type="component" value="Chromosome"/>
</dbReference>
<feature type="domain" description="Cell envelope-related transcriptional attenuator" evidence="4">
    <location>
        <begin position="117"/>
        <end position="258"/>
    </location>
</feature>
<comment type="similarity">
    <text evidence="1">Belongs to the LytR/CpsA/Psr (LCP) family.</text>
</comment>